<dbReference type="SMART" id="SM00421">
    <property type="entry name" value="HTH_LUXR"/>
    <property type="match status" value="1"/>
</dbReference>
<dbReference type="AlphaFoldDB" id="A0A157Z4E8"/>
<dbReference type="STRING" id="1777140.AWB79_00225"/>
<accession>A0A157Z4E8</accession>
<dbReference type="CDD" id="cd06170">
    <property type="entry name" value="LuxR_C_like"/>
    <property type="match status" value="1"/>
</dbReference>
<evidence type="ECO:0000259" key="4">
    <source>
        <dbReference type="PROSITE" id="PS50043"/>
    </source>
</evidence>
<dbReference type="InterPro" id="IPR036388">
    <property type="entry name" value="WH-like_DNA-bd_sf"/>
</dbReference>
<keyword evidence="7" id="KW-1185">Reference proteome</keyword>
<sequence length="198" mass="21433">MKALFDADHGVEVVGEANNASSLLSELAVKPCDVLVTDFAMPEPGVDAHDGLRLIRKVRQDYPNTSIVVLTSVSNVAILRSILNAGAISLVNKAEPIELVATAVRHASVGRQFVSASFVTALAEAGTETDFSPEEPRLSPREIEVVRLFAKGRSITEIARELDRDVRTISRQKRDAMNKLGVRNDPGLFAFVRARGLG</sequence>
<dbReference type="InterPro" id="IPR000792">
    <property type="entry name" value="Tscrpt_reg_LuxR_C"/>
</dbReference>
<dbReference type="PANTHER" id="PTHR43214:SF17">
    <property type="entry name" value="TRANSCRIPTIONAL REGULATORY PROTEIN RCSB"/>
    <property type="match status" value="1"/>
</dbReference>
<dbReference type="InterPro" id="IPR011006">
    <property type="entry name" value="CheY-like_superfamily"/>
</dbReference>
<comment type="caution">
    <text evidence="6">The sequence shown here is derived from an EMBL/GenBank/DDBJ whole genome shotgun (WGS) entry which is preliminary data.</text>
</comment>
<dbReference type="Pfam" id="PF00196">
    <property type="entry name" value="GerE"/>
    <property type="match status" value="1"/>
</dbReference>
<dbReference type="InterPro" id="IPR001789">
    <property type="entry name" value="Sig_transdc_resp-reg_receiver"/>
</dbReference>
<evidence type="ECO:0000313" key="7">
    <source>
        <dbReference type="Proteomes" id="UP000054851"/>
    </source>
</evidence>
<evidence type="ECO:0000256" key="1">
    <source>
        <dbReference type="ARBA" id="ARBA00022553"/>
    </source>
</evidence>
<dbReference type="PROSITE" id="PS50110">
    <property type="entry name" value="RESPONSE_REGULATORY"/>
    <property type="match status" value="1"/>
</dbReference>
<evidence type="ECO:0000256" key="2">
    <source>
        <dbReference type="ARBA" id="ARBA00023125"/>
    </source>
</evidence>
<dbReference type="GO" id="GO:0003677">
    <property type="term" value="F:DNA binding"/>
    <property type="evidence" value="ECO:0007669"/>
    <property type="project" value="UniProtKB-KW"/>
</dbReference>
<feature type="modified residue" description="4-aspartylphosphate" evidence="3">
    <location>
        <position position="38"/>
    </location>
</feature>
<gene>
    <name evidence="6" type="ORF">AWB79_00225</name>
</gene>
<keyword evidence="1 3" id="KW-0597">Phosphoprotein</keyword>
<dbReference type="PRINTS" id="PR00038">
    <property type="entry name" value="HTHLUXR"/>
</dbReference>
<dbReference type="SUPFAM" id="SSF52172">
    <property type="entry name" value="CheY-like"/>
    <property type="match status" value="1"/>
</dbReference>
<dbReference type="Gene3D" id="1.10.10.10">
    <property type="entry name" value="Winged helix-like DNA-binding domain superfamily/Winged helix DNA-binding domain"/>
    <property type="match status" value="1"/>
</dbReference>
<dbReference type="Proteomes" id="UP000054851">
    <property type="component" value="Unassembled WGS sequence"/>
</dbReference>
<dbReference type="Pfam" id="PF00072">
    <property type="entry name" value="Response_reg"/>
    <property type="match status" value="1"/>
</dbReference>
<evidence type="ECO:0000313" key="6">
    <source>
        <dbReference type="EMBL" id="SAK40273.1"/>
    </source>
</evidence>
<evidence type="ECO:0000259" key="5">
    <source>
        <dbReference type="PROSITE" id="PS50110"/>
    </source>
</evidence>
<organism evidence="6 7">
    <name type="scientific">Caballeronia hypogeia</name>
    <dbReference type="NCBI Taxonomy" id="1777140"/>
    <lineage>
        <taxon>Bacteria</taxon>
        <taxon>Pseudomonadati</taxon>
        <taxon>Pseudomonadota</taxon>
        <taxon>Betaproteobacteria</taxon>
        <taxon>Burkholderiales</taxon>
        <taxon>Burkholderiaceae</taxon>
        <taxon>Caballeronia</taxon>
    </lineage>
</organism>
<keyword evidence="2 6" id="KW-0238">DNA-binding</keyword>
<proteinExistence type="predicted"/>
<protein>
    <submittedName>
        <fullName evidence="6">DNA-binding response regulator</fullName>
    </submittedName>
</protein>
<dbReference type="PROSITE" id="PS50043">
    <property type="entry name" value="HTH_LUXR_2"/>
    <property type="match status" value="1"/>
</dbReference>
<dbReference type="PANTHER" id="PTHR43214">
    <property type="entry name" value="TWO-COMPONENT RESPONSE REGULATOR"/>
    <property type="match status" value="1"/>
</dbReference>
<feature type="domain" description="Response regulatory" evidence="5">
    <location>
        <begin position="1"/>
        <end position="108"/>
    </location>
</feature>
<dbReference type="InterPro" id="IPR016032">
    <property type="entry name" value="Sig_transdc_resp-reg_C-effctor"/>
</dbReference>
<dbReference type="CDD" id="cd17535">
    <property type="entry name" value="REC_NarL-like"/>
    <property type="match status" value="1"/>
</dbReference>
<dbReference type="InterPro" id="IPR039420">
    <property type="entry name" value="WalR-like"/>
</dbReference>
<dbReference type="SUPFAM" id="SSF46894">
    <property type="entry name" value="C-terminal effector domain of the bipartite response regulators"/>
    <property type="match status" value="1"/>
</dbReference>
<name>A0A157Z4E8_9BURK</name>
<reference evidence="6" key="1">
    <citation type="submission" date="2016-01" db="EMBL/GenBank/DDBJ databases">
        <authorList>
            <person name="Peeters C."/>
        </authorList>
    </citation>
    <scope>NUCLEOTIDE SEQUENCE</scope>
    <source>
        <strain evidence="6">LMG 29322</strain>
    </source>
</reference>
<dbReference type="EMBL" id="FCOA02000001">
    <property type="protein sequence ID" value="SAK40273.1"/>
    <property type="molecule type" value="Genomic_DNA"/>
</dbReference>
<dbReference type="GO" id="GO:0006355">
    <property type="term" value="P:regulation of DNA-templated transcription"/>
    <property type="evidence" value="ECO:0007669"/>
    <property type="project" value="InterPro"/>
</dbReference>
<dbReference type="InterPro" id="IPR058245">
    <property type="entry name" value="NreC/VraR/RcsB-like_REC"/>
</dbReference>
<evidence type="ECO:0000256" key="3">
    <source>
        <dbReference type="PROSITE-ProRule" id="PRU00169"/>
    </source>
</evidence>
<dbReference type="GO" id="GO:0000160">
    <property type="term" value="P:phosphorelay signal transduction system"/>
    <property type="evidence" value="ECO:0007669"/>
    <property type="project" value="InterPro"/>
</dbReference>
<dbReference type="Gene3D" id="3.40.50.2300">
    <property type="match status" value="1"/>
</dbReference>
<feature type="domain" description="HTH luxR-type" evidence="4">
    <location>
        <begin position="134"/>
        <end position="196"/>
    </location>
</feature>